<evidence type="ECO:0000313" key="2">
    <source>
        <dbReference type="EMBL" id="ROO27843.1"/>
    </source>
</evidence>
<dbReference type="InterPro" id="IPR001173">
    <property type="entry name" value="Glyco_trans_2-like"/>
</dbReference>
<dbReference type="InterPro" id="IPR029044">
    <property type="entry name" value="Nucleotide-diphossugar_trans"/>
</dbReference>
<comment type="caution">
    <text evidence="2">The sequence shown here is derived from an EMBL/GenBank/DDBJ whole genome shotgun (WGS) entry which is preliminary data.</text>
</comment>
<organism evidence="2 3">
    <name type="scientific">Salinisphaera orenii MK-B5</name>
    <dbReference type="NCBI Taxonomy" id="856730"/>
    <lineage>
        <taxon>Bacteria</taxon>
        <taxon>Pseudomonadati</taxon>
        <taxon>Pseudomonadota</taxon>
        <taxon>Gammaproteobacteria</taxon>
        <taxon>Salinisphaerales</taxon>
        <taxon>Salinisphaeraceae</taxon>
        <taxon>Salinisphaera</taxon>
    </lineage>
</organism>
<dbReference type="PANTHER" id="PTHR43685">
    <property type="entry name" value="GLYCOSYLTRANSFERASE"/>
    <property type="match status" value="1"/>
</dbReference>
<dbReference type="SUPFAM" id="SSF53448">
    <property type="entry name" value="Nucleotide-diphospho-sugar transferases"/>
    <property type="match status" value="1"/>
</dbReference>
<evidence type="ECO:0000313" key="3">
    <source>
        <dbReference type="Proteomes" id="UP000283993"/>
    </source>
</evidence>
<keyword evidence="3" id="KW-1185">Reference proteome</keyword>
<dbReference type="CDD" id="cd00761">
    <property type="entry name" value="Glyco_tranf_GTA_type"/>
    <property type="match status" value="1"/>
</dbReference>
<reference evidence="2 3" key="1">
    <citation type="submission" date="2013-10" db="EMBL/GenBank/DDBJ databases">
        <title>Salinisphaera orenii MK-B5 Genome Sequencing.</title>
        <authorList>
            <person name="Lai Q."/>
            <person name="Li C."/>
            <person name="Shao Z."/>
        </authorList>
    </citation>
    <scope>NUCLEOTIDE SEQUENCE [LARGE SCALE GENOMIC DNA]</scope>
    <source>
        <strain evidence="2 3">MK-B5</strain>
    </source>
</reference>
<name>A0A423PQI2_9GAMM</name>
<evidence type="ECO:0000259" key="1">
    <source>
        <dbReference type="Pfam" id="PF00535"/>
    </source>
</evidence>
<dbReference type="InterPro" id="IPR050834">
    <property type="entry name" value="Glycosyltransf_2"/>
</dbReference>
<gene>
    <name evidence="2" type="ORF">SAOR_07450</name>
</gene>
<sequence length="402" mass="45347">MAANQNGSTADGSRHDAPGIAVIIATYNRSHLIGETLDSVLAQTRPADELIVVNDGSTDDTAAVLRRYGDRIRIITQRNGGKSSALNCAIPQSRSRNVCIFDDDDIMLPNNLATHLQELQAHPEVGFTYCLNHVFDDTTPPDAVDKTPVKALPDVSAPRFFNWILESPFLPTPMQGMLIRRTCLEQVGLFDVELTRSQDRDMVMRLARRFRARRIPHALWALREHSGRRGPGFDGHNADERYAAWMAHKQHVFTKLRESVDIAEYVPRDIADTLVAKPRAIERYGYLQRGVIMAIHGLHECALTDLDTYLDLRDIDKHATSQAEQMLISKLAYLQAPDLALPTVYYRAIGHRCRTHPAIAPPLLRGLYWSARRDLWCKRDPHSLRMSLRRLAVIALGACHQK</sequence>
<dbReference type="EMBL" id="AYKH01000012">
    <property type="protein sequence ID" value="ROO27843.1"/>
    <property type="molecule type" value="Genomic_DNA"/>
</dbReference>
<proteinExistence type="predicted"/>
<dbReference type="Gene3D" id="3.90.550.10">
    <property type="entry name" value="Spore Coat Polysaccharide Biosynthesis Protein SpsA, Chain A"/>
    <property type="match status" value="1"/>
</dbReference>
<dbReference type="RefSeq" id="WP_123630870.1">
    <property type="nucleotide sequence ID" value="NZ_AYKH01000012.1"/>
</dbReference>
<dbReference type="Proteomes" id="UP000283993">
    <property type="component" value="Unassembled WGS sequence"/>
</dbReference>
<dbReference type="AlphaFoldDB" id="A0A423PQI2"/>
<accession>A0A423PQI2</accession>
<dbReference type="Pfam" id="PF00535">
    <property type="entry name" value="Glycos_transf_2"/>
    <property type="match status" value="1"/>
</dbReference>
<feature type="domain" description="Glycosyltransferase 2-like" evidence="1">
    <location>
        <begin position="22"/>
        <end position="142"/>
    </location>
</feature>
<protein>
    <recommendedName>
        <fullName evidence="1">Glycosyltransferase 2-like domain-containing protein</fullName>
    </recommendedName>
</protein>
<dbReference type="PANTHER" id="PTHR43685:SF12">
    <property type="entry name" value="GLYCOSYL TRANSFERASE FAMILY 2"/>
    <property type="match status" value="1"/>
</dbReference>